<feature type="compositionally biased region" description="Polar residues" evidence="1">
    <location>
        <begin position="142"/>
        <end position="153"/>
    </location>
</feature>
<accession>A0A9P8TH68</accession>
<dbReference type="EMBL" id="JAEUBD010000014">
    <property type="protein sequence ID" value="KAH3678649.1"/>
    <property type="molecule type" value="Genomic_DNA"/>
</dbReference>
<evidence type="ECO:0000313" key="2">
    <source>
        <dbReference type="EMBL" id="KAH3678649.1"/>
    </source>
</evidence>
<feature type="compositionally biased region" description="Low complexity" evidence="1">
    <location>
        <begin position="126"/>
        <end position="141"/>
    </location>
</feature>
<evidence type="ECO:0000313" key="3">
    <source>
        <dbReference type="Proteomes" id="UP000788993"/>
    </source>
</evidence>
<sequence length="320" mass="34301">MLDDRFERCVYSSWLYSTVFGSSRSLNSSSSSNSLSMSESSLIFCIMRLLSRFIDRITLTSSSFWSSFIVISGPLPNVSGLSSLLALMSMNFDTCLPSCVNSLIFFLAAVSCSELRRFRLPSSSFFSSSSLSMSVSSSSPSCTRVDQNSSGSSPDLITASANVFIRAGFSLSSFCWSVRFFSSFFESSMSASTSSGLPSMGAGDPAADGVERPEDADAARLASAAAADLRRAIVCCSTVLTLSMKMRLLNANTTSDFTSVPDPMPIFKSILGDVFFEACRVTTVSSRISTGGTTPASMHFQMRRGGVSSSRTVIIPAFFL</sequence>
<reference evidence="2" key="2">
    <citation type="submission" date="2021-01" db="EMBL/GenBank/DDBJ databases">
        <authorList>
            <person name="Schikora-Tamarit M.A."/>
        </authorList>
    </citation>
    <scope>NUCLEOTIDE SEQUENCE</scope>
    <source>
        <strain evidence="2">NCAIM Y.01608</strain>
    </source>
</reference>
<evidence type="ECO:0000256" key="1">
    <source>
        <dbReference type="SAM" id="MobiDB-lite"/>
    </source>
</evidence>
<dbReference type="Proteomes" id="UP000788993">
    <property type="component" value="Unassembled WGS sequence"/>
</dbReference>
<comment type="caution">
    <text evidence="2">The sequence shown here is derived from an EMBL/GenBank/DDBJ whole genome shotgun (WGS) entry which is preliminary data.</text>
</comment>
<feature type="region of interest" description="Disordered" evidence="1">
    <location>
        <begin position="126"/>
        <end position="153"/>
    </location>
</feature>
<keyword evidence="3" id="KW-1185">Reference proteome</keyword>
<name>A0A9P8TH68_9ASCO</name>
<gene>
    <name evidence="2" type="ORF">OGATHE_000199</name>
</gene>
<dbReference type="AlphaFoldDB" id="A0A9P8TH68"/>
<protein>
    <submittedName>
        <fullName evidence="2">Uncharacterized protein</fullName>
    </submittedName>
</protein>
<organism evidence="2 3">
    <name type="scientific">Ogataea polymorpha</name>
    <dbReference type="NCBI Taxonomy" id="460523"/>
    <lineage>
        <taxon>Eukaryota</taxon>
        <taxon>Fungi</taxon>
        <taxon>Dikarya</taxon>
        <taxon>Ascomycota</taxon>
        <taxon>Saccharomycotina</taxon>
        <taxon>Pichiomycetes</taxon>
        <taxon>Pichiales</taxon>
        <taxon>Pichiaceae</taxon>
        <taxon>Ogataea</taxon>
    </lineage>
</organism>
<reference evidence="2" key="1">
    <citation type="journal article" date="2021" name="Open Biol.">
        <title>Shared evolutionary footprints suggest mitochondrial oxidative damage underlies multiple complex I losses in fungi.</title>
        <authorList>
            <person name="Schikora-Tamarit M.A."/>
            <person name="Marcet-Houben M."/>
            <person name="Nosek J."/>
            <person name="Gabaldon T."/>
        </authorList>
    </citation>
    <scope>NUCLEOTIDE SEQUENCE</scope>
    <source>
        <strain evidence="2">NCAIM Y.01608</strain>
    </source>
</reference>
<proteinExistence type="predicted"/>